<dbReference type="SUPFAM" id="SSF48403">
    <property type="entry name" value="Ankyrin repeat"/>
    <property type="match status" value="1"/>
</dbReference>
<keyword evidence="3" id="KW-0677">Repeat</keyword>
<dbReference type="EMBL" id="SCEB01000928">
    <property type="protein sequence ID" value="RXM97812.1"/>
    <property type="molecule type" value="Genomic_DNA"/>
</dbReference>
<evidence type="ECO:0000313" key="6">
    <source>
        <dbReference type="Proteomes" id="UP000289886"/>
    </source>
</evidence>
<keyword evidence="6" id="KW-1185">Reference proteome</keyword>
<dbReference type="PANTHER" id="PTHR24155:SF10">
    <property type="entry name" value="OSTEOCLAST-STIMULATING FACTOR 1"/>
    <property type="match status" value="1"/>
</dbReference>
<evidence type="ECO:0000256" key="2">
    <source>
        <dbReference type="ARBA" id="ARBA00022490"/>
    </source>
</evidence>
<dbReference type="PROSITE" id="PS50088">
    <property type="entry name" value="ANK_REPEAT"/>
    <property type="match status" value="1"/>
</dbReference>
<dbReference type="GO" id="GO:0005737">
    <property type="term" value="C:cytoplasm"/>
    <property type="evidence" value="ECO:0007669"/>
    <property type="project" value="UniProtKB-SubCell"/>
</dbReference>
<dbReference type="GO" id="GO:0007165">
    <property type="term" value="P:signal transduction"/>
    <property type="evidence" value="ECO:0007669"/>
    <property type="project" value="TreeGrafter"/>
</dbReference>
<evidence type="ECO:0000256" key="3">
    <source>
        <dbReference type="ARBA" id="ARBA00022737"/>
    </source>
</evidence>
<dbReference type="PROSITE" id="PS50297">
    <property type="entry name" value="ANK_REP_REGION"/>
    <property type="match status" value="1"/>
</dbReference>
<dbReference type="Proteomes" id="UP000289886">
    <property type="component" value="Unassembled WGS sequence"/>
</dbReference>
<dbReference type="SMART" id="SM00248">
    <property type="entry name" value="ANK"/>
    <property type="match status" value="1"/>
</dbReference>
<organism evidence="5 6">
    <name type="scientific">Acipenser ruthenus</name>
    <name type="common">Sterlet sturgeon</name>
    <dbReference type="NCBI Taxonomy" id="7906"/>
    <lineage>
        <taxon>Eukaryota</taxon>
        <taxon>Metazoa</taxon>
        <taxon>Chordata</taxon>
        <taxon>Craniata</taxon>
        <taxon>Vertebrata</taxon>
        <taxon>Euteleostomi</taxon>
        <taxon>Actinopterygii</taxon>
        <taxon>Chondrostei</taxon>
        <taxon>Acipenseriformes</taxon>
        <taxon>Acipenseridae</taxon>
        <taxon>Acipenser</taxon>
    </lineage>
</organism>
<proteinExistence type="predicted"/>
<dbReference type="AlphaFoldDB" id="A0A662YN12"/>
<keyword evidence="4" id="KW-0040">ANK repeat</keyword>
<reference evidence="5 6" key="1">
    <citation type="submission" date="2019-01" db="EMBL/GenBank/DDBJ databases">
        <title>Draft Genome and Complete Hox-Cluster Characterization of the Sterlet Sturgeon (Acipenser ruthenus).</title>
        <authorList>
            <person name="Wei Q."/>
        </authorList>
    </citation>
    <scope>NUCLEOTIDE SEQUENCE [LARGE SCALE GENOMIC DNA]</scope>
    <source>
        <strain evidence="5">WHYD16114868_AA</strain>
        <tissue evidence="5">Blood</tissue>
    </source>
</reference>
<dbReference type="InterPro" id="IPR002110">
    <property type="entry name" value="Ankyrin_rpt"/>
</dbReference>
<sequence>MRRKIAIYEIEESDESIDLESGSESLVSSENKDTQSHVSFQNVRTWTRIDQIPIYSFITDYSGYVVEVLLGQANIELNQQNKLGDTPLHAAAWKGYSDIVEMLLNKGPRTDILNNEKKLALDMATNAQCASLLKRKQGSNIIRTASNAEEYLDDEDSD</sequence>
<dbReference type="InterPro" id="IPR036770">
    <property type="entry name" value="Ankyrin_rpt-contain_sf"/>
</dbReference>
<comment type="subcellular location">
    <subcellularLocation>
        <location evidence="1">Cytoplasm</location>
    </subcellularLocation>
</comment>
<accession>A0A662YN12</accession>
<evidence type="ECO:0000256" key="4">
    <source>
        <dbReference type="PROSITE-ProRule" id="PRU00023"/>
    </source>
</evidence>
<keyword evidence="2" id="KW-0963">Cytoplasm</keyword>
<feature type="repeat" description="ANK" evidence="4">
    <location>
        <begin position="83"/>
        <end position="115"/>
    </location>
</feature>
<name>A0A662YN12_ACIRT</name>
<protein>
    <submittedName>
        <fullName evidence="5">Osteoclast-stimulating factor 1</fullName>
    </submittedName>
</protein>
<dbReference type="Pfam" id="PF12796">
    <property type="entry name" value="Ank_2"/>
    <property type="match status" value="1"/>
</dbReference>
<dbReference type="Gene3D" id="1.25.40.20">
    <property type="entry name" value="Ankyrin repeat-containing domain"/>
    <property type="match status" value="1"/>
</dbReference>
<evidence type="ECO:0000256" key="1">
    <source>
        <dbReference type="ARBA" id="ARBA00004496"/>
    </source>
</evidence>
<dbReference type="PANTHER" id="PTHR24155">
    <property type="entry name" value="OSTEOCLAST-STIMULATING FACTOR 1"/>
    <property type="match status" value="1"/>
</dbReference>
<gene>
    <name evidence="5" type="ORF">EOD39_13955</name>
</gene>
<comment type="caution">
    <text evidence="5">The sequence shown here is derived from an EMBL/GenBank/DDBJ whole genome shotgun (WGS) entry which is preliminary data.</text>
</comment>
<evidence type="ECO:0000313" key="5">
    <source>
        <dbReference type="EMBL" id="RXM97812.1"/>
    </source>
</evidence>